<feature type="compositionally biased region" description="Basic and acidic residues" evidence="3">
    <location>
        <begin position="117"/>
        <end position="143"/>
    </location>
</feature>
<dbReference type="EMBL" id="AZGD01000011">
    <property type="protein sequence ID" value="KRM20172.1"/>
    <property type="molecule type" value="Genomic_DNA"/>
</dbReference>
<feature type="compositionally biased region" description="Low complexity" evidence="3">
    <location>
        <begin position="94"/>
        <end position="116"/>
    </location>
</feature>
<evidence type="ECO:0000256" key="1">
    <source>
        <dbReference type="ARBA" id="ARBA00022729"/>
    </source>
</evidence>
<dbReference type="Gene3D" id="3.10.350.10">
    <property type="entry name" value="LysM domain"/>
    <property type="match status" value="1"/>
</dbReference>
<proteinExistence type="predicted"/>
<feature type="domain" description="LysM" evidence="5">
    <location>
        <begin position="37"/>
        <end position="81"/>
    </location>
</feature>
<dbReference type="Gene3D" id="3.90.1720.60">
    <property type="match status" value="1"/>
</dbReference>
<dbReference type="InterPro" id="IPR018392">
    <property type="entry name" value="LysM"/>
</dbReference>
<sequence>MYRKDLDYLKDSKHLLLLGATTLAGTALGAVNVSADNVYTVQEGDTLTGVAANSKIDLQKLADDNNISADSYLHVGQQLVIKTQDNKEDANVPSASQAIQQAASSSSQASSSSSSSSKDEHKSSSSQRKQESKKDENKKDENKEVQNALPQLESQLGHTLNNGQCYGLTAWYVQQLGGPQLMGSGKSFAQDIGTDYDWSAYGWSVKQYPSIQDIKPGDVINWEAGGALSPGIYGHTGVVVSIDDKGNMTTIEQNAEQGQVAAKYNRTFDQTRIKSVVHKDATSSKTTDKSEAQTTTQNDASKDQAQKQDNNQTQNQTNGLSAADAQAKEWIAAHESGGSYTAQNGQYYGRYQLTASYLNGDFSPANQERVADQYVASRYGSWSNAQSFWLANGWY</sequence>
<evidence type="ECO:0000313" key="7">
    <source>
        <dbReference type="Proteomes" id="UP000051054"/>
    </source>
</evidence>
<evidence type="ECO:0000259" key="4">
    <source>
        <dbReference type="PROSITE" id="PS50911"/>
    </source>
</evidence>
<dbReference type="GO" id="GO:0016787">
    <property type="term" value="F:hydrolase activity"/>
    <property type="evidence" value="ECO:0007669"/>
    <property type="project" value="UniProtKB-KW"/>
</dbReference>
<comment type="caution">
    <text evidence="6">The sequence shown here is derived from an EMBL/GenBank/DDBJ whole genome shotgun (WGS) entry which is preliminary data.</text>
</comment>
<name>A0A0R1X1C2_9LACO</name>
<dbReference type="SMART" id="SM00257">
    <property type="entry name" value="LysM"/>
    <property type="match status" value="1"/>
</dbReference>
<evidence type="ECO:0000256" key="2">
    <source>
        <dbReference type="ARBA" id="ARBA00022801"/>
    </source>
</evidence>
<dbReference type="InterPro" id="IPR036779">
    <property type="entry name" value="LysM_dom_sf"/>
</dbReference>
<dbReference type="STRING" id="1423755.FC40_GL000338"/>
<dbReference type="CDD" id="cd00118">
    <property type="entry name" value="LysM"/>
    <property type="match status" value="1"/>
</dbReference>
<keyword evidence="1" id="KW-0732">Signal</keyword>
<dbReference type="eggNOG" id="COG4926">
    <property type="taxonomic scope" value="Bacteria"/>
</dbReference>
<dbReference type="PROSITE" id="PS50911">
    <property type="entry name" value="CHAP"/>
    <property type="match status" value="1"/>
</dbReference>
<dbReference type="InterPro" id="IPR038765">
    <property type="entry name" value="Papain-like_cys_pep_sf"/>
</dbReference>
<protein>
    <submittedName>
        <fullName evidence="6">Uncharacterized protein</fullName>
    </submittedName>
</protein>
<dbReference type="AlphaFoldDB" id="A0A0R1X1C2"/>
<keyword evidence="2" id="KW-0378">Hydrolase</keyword>
<dbReference type="Proteomes" id="UP000051054">
    <property type="component" value="Unassembled WGS sequence"/>
</dbReference>
<dbReference type="eggNOG" id="COG1388">
    <property type="taxonomic scope" value="Bacteria"/>
</dbReference>
<reference evidence="6 7" key="1">
    <citation type="journal article" date="2015" name="Genome Announc.">
        <title>Expanding the biotechnology potential of lactobacilli through comparative genomics of 213 strains and associated genera.</title>
        <authorList>
            <person name="Sun Z."/>
            <person name="Harris H.M."/>
            <person name="McCann A."/>
            <person name="Guo C."/>
            <person name="Argimon S."/>
            <person name="Zhang W."/>
            <person name="Yang X."/>
            <person name="Jeffery I.B."/>
            <person name="Cooney J.C."/>
            <person name="Kagawa T.F."/>
            <person name="Liu W."/>
            <person name="Song Y."/>
            <person name="Salvetti E."/>
            <person name="Wrobel A."/>
            <person name="Rasinkangas P."/>
            <person name="Parkhill J."/>
            <person name="Rea M.C."/>
            <person name="O'Sullivan O."/>
            <person name="Ritari J."/>
            <person name="Douillard F.P."/>
            <person name="Paul Ross R."/>
            <person name="Yang R."/>
            <person name="Briner A.E."/>
            <person name="Felis G.E."/>
            <person name="de Vos W.M."/>
            <person name="Barrangou R."/>
            <person name="Klaenhammer T.R."/>
            <person name="Caufield P.W."/>
            <person name="Cui Y."/>
            <person name="Zhang H."/>
            <person name="O'Toole P.W."/>
        </authorList>
    </citation>
    <scope>NUCLEOTIDE SEQUENCE [LARGE SCALE GENOMIC DNA]</scope>
    <source>
        <strain evidence="6 7">DSM 18933</strain>
    </source>
</reference>
<dbReference type="InterPro" id="IPR007921">
    <property type="entry name" value="CHAP_dom"/>
</dbReference>
<keyword evidence="7" id="KW-1185">Reference proteome</keyword>
<dbReference type="PROSITE" id="PS51782">
    <property type="entry name" value="LYSM"/>
    <property type="match status" value="1"/>
</dbReference>
<dbReference type="Pfam" id="PF01476">
    <property type="entry name" value="LysM"/>
    <property type="match status" value="1"/>
</dbReference>
<accession>A0A0R1X1C2</accession>
<evidence type="ECO:0000256" key="3">
    <source>
        <dbReference type="SAM" id="MobiDB-lite"/>
    </source>
</evidence>
<feature type="domain" description="Peptidase C51" evidence="4">
    <location>
        <begin position="140"/>
        <end position="278"/>
    </location>
</feature>
<feature type="compositionally biased region" description="Low complexity" evidence="3">
    <location>
        <begin position="307"/>
        <end position="318"/>
    </location>
</feature>
<dbReference type="SUPFAM" id="SSF54106">
    <property type="entry name" value="LysM domain"/>
    <property type="match status" value="1"/>
</dbReference>
<evidence type="ECO:0000313" key="6">
    <source>
        <dbReference type="EMBL" id="KRM20172.1"/>
    </source>
</evidence>
<feature type="compositionally biased region" description="Basic and acidic residues" evidence="3">
    <location>
        <begin position="275"/>
        <end position="291"/>
    </location>
</feature>
<organism evidence="6 7">
    <name type="scientific">Ligilactobacillus hayakitensis DSM 18933 = JCM 14209</name>
    <dbReference type="NCBI Taxonomy" id="1423755"/>
    <lineage>
        <taxon>Bacteria</taxon>
        <taxon>Bacillati</taxon>
        <taxon>Bacillota</taxon>
        <taxon>Bacilli</taxon>
        <taxon>Lactobacillales</taxon>
        <taxon>Lactobacillaceae</taxon>
        <taxon>Ligilactobacillus</taxon>
    </lineage>
</organism>
<dbReference type="SUPFAM" id="SSF54001">
    <property type="entry name" value="Cysteine proteinases"/>
    <property type="match status" value="1"/>
</dbReference>
<feature type="region of interest" description="Disordered" evidence="3">
    <location>
        <begin position="275"/>
        <end position="321"/>
    </location>
</feature>
<evidence type="ECO:0000259" key="5">
    <source>
        <dbReference type="PROSITE" id="PS51782"/>
    </source>
</evidence>
<dbReference type="PATRIC" id="fig|1423755.3.peg.372"/>
<gene>
    <name evidence="6" type="ORF">FC40_GL000338</name>
</gene>
<dbReference type="Pfam" id="PF05257">
    <property type="entry name" value="CHAP"/>
    <property type="match status" value="1"/>
</dbReference>
<feature type="region of interest" description="Disordered" evidence="3">
    <location>
        <begin position="86"/>
        <end position="143"/>
    </location>
</feature>